<dbReference type="Gene3D" id="1.10.260.40">
    <property type="entry name" value="lambda repressor-like DNA-binding domains"/>
    <property type="match status" value="1"/>
</dbReference>
<evidence type="ECO:0000259" key="1">
    <source>
        <dbReference type="PROSITE" id="PS50943"/>
    </source>
</evidence>
<name>A0ABT4HL38_MYCIR</name>
<protein>
    <submittedName>
        <fullName evidence="2">Helix-turn-helix transcriptional regulator</fullName>
    </submittedName>
</protein>
<evidence type="ECO:0000313" key="2">
    <source>
        <dbReference type="EMBL" id="MCZ0730910.1"/>
    </source>
</evidence>
<dbReference type="SUPFAM" id="SSF47413">
    <property type="entry name" value="lambda repressor-like DNA-binding domains"/>
    <property type="match status" value="1"/>
</dbReference>
<dbReference type="EMBL" id="JAPQYE010000013">
    <property type="protein sequence ID" value="MCZ0730910.1"/>
    <property type="molecule type" value="Genomic_DNA"/>
</dbReference>
<proteinExistence type="predicted"/>
<dbReference type="Pfam" id="PF13560">
    <property type="entry name" value="HTH_31"/>
    <property type="match status" value="1"/>
</dbReference>
<dbReference type="SMART" id="SM00530">
    <property type="entry name" value="HTH_XRE"/>
    <property type="match status" value="1"/>
</dbReference>
<evidence type="ECO:0000313" key="3">
    <source>
        <dbReference type="Proteomes" id="UP001084650"/>
    </source>
</evidence>
<comment type="caution">
    <text evidence="2">The sequence shown here is derived from an EMBL/GenBank/DDBJ whole genome shotgun (WGS) entry which is preliminary data.</text>
</comment>
<dbReference type="CDD" id="cd00093">
    <property type="entry name" value="HTH_XRE"/>
    <property type="match status" value="1"/>
</dbReference>
<accession>A0ABT4HL38</accession>
<dbReference type="PROSITE" id="PS50943">
    <property type="entry name" value="HTH_CROC1"/>
    <property type="match status" value="1"/>
</dbReference>
<gene>
    <name evidence="2" type="ORF">OY187_22920</name>
</gene>
<keyword evidence="3" id="KW-1185">Reference proteome</keyword>
<organism evidence="2 3">
    <name type="scientific">Mycolicibacterium iranicum</name>
    <name type="common">Mycobacterium iranicum</name>
    <dbReference type="NCBI Taxonomy" id="912594"/>
    <lineage>
        <taxon>Bacteria</taxon>
        <taxon>Bacillati</taxon>
        <taxon>Actinomycetota</taxon>
        <taxon>Actinomycetes</taxon>
        <taxon>Mycobacteriales</taxon>
        <taxon>Mycobacteriaceae</taxon>
        <taxon>Mycolicibacterium</taxon>
    </lineage>
</organism>
<reference evidence="2" key="1">
    <citation type="submission" date="2022-12" db="EMBL/GenBank/DDBJ databases">
        <title>Whole genome sequence of Mycolicibacterium iranicum strain SBH312.</title>
        <authorList>
            <person name="Jani J."/>
            <person name="Arifin Mustapha Z."/>
            <person name="Ahmed K."/>
            <person name="Kai Ling C."/>
        </authorList>
    </citation>
    <scope>NUCLEOTIDE SEQUENCE</scope>
    <source>
        <strain evidence="2">SBH312</strain>
    </source>
</reference>
<dbReference type="Proteomes" id="UP001084650">
    <property type="component" value="Unassembled WGS sequence"/>
</dbReference>
<dbReference type="InterPro" id="IPR010982">
    <property type="entry name" value="Lambda_DNA-bd_dom_sf"/>
</dbReference>
<dbReference type="InterPro" id="IPR001387">
    <property type="entry name" value="Cro/C1-type_HTH"/>
</dbReference>
<feature type="domain" description="HTH cro/C1-type" evidence="1">
    <location>
        <begin position="22"/>
        <end position="76"/>
    </location>
</feature>
<sequence length="84" mass="9530">MPDSEPKRAALNRTTEEFGERIHRRRLELGLSQEAAARLCGIHWTQFGKVERGQRSLRLETIVRIARGLDIDAGQLVRGLPLPD</sequence>
<dbReference type="RefSeq" id="WP_268787338.1">
    <property type="nucleotide sequence ID" value="NZ_JAPQYE010000013.1"/>
</dbReference>